<dbReference type="GO" id="GO:1901029">
    <property type="term" value="P:negative regulation of mitochondrial outer membrane permeabilization involved in apoptotic signaling pathway"/>
    <property type="evidence" value="ECO:0007669"/>
    <property type="project" value="TreeGrafter"/>
</dbReference>
<proteinExistence type="inferred from homology"/>
<dbReference type="Proteomes" id="UP000887560">
    <property type="component" value="Unplaced"/>
</dbReference>
<dbReference type="PROSITE" id="PS50920">
    <property type="entry name" value="SOLCAR"/>
    <property type="match status" value="1"/>
</dbReference>
<evidence type="ECO:0000256" key="7">
    <source>
        <dbReference type="ARBA" id="ARBA00023136"/>
    </source>
</evidence>
<evidence type="ECO:0000256" key="1">
    <source>
        <dbReference type="ARBA" id="ARBA00004141"/>
    </source>
</evidence>
<evidence type="ECO:0000256" key="6">
    <source>
        <dbReference type="ARBA" id="ARBA00022989"/>
    </source>
</evidence>
<evidence type="ECO:0000313" key="11">
    <source>
        <dbReference type="Proteomes" id="UP000887560"/>
    </source>
</evidence>
<evidence type="ECO:0000256" key="3">
    <source>
        <dbReference type="ARBA" id="ARBA00022448"/>
    </source>
</evidence>
<evidence type="ECO:0000313" key="12">
    <source>
        <dbReference type="WBParaSite" id="scf7180000417724.g1687"/>
    </source>
</evidence>
<dbReference type="PANTHER" id="PTHR45635">
    <property type="entry name" value="ADP,ATP CARRIER PROTEIN 1-RELATED-RELATED"/>
    <property type="match status" value="1"/>
</dbReference>
<comment type="similarity">
    <text evidence="2 9">Belongs to the mitochondrial carrier (TC 2.A.29) family.</text>
</comment>
<comment type="function">
    <text evidence="10">Catalyzes the exchange of ADP and ATP across the membrane.</text>
</comment>
<feature type="repeat" description="Solcar" evidence="8">
    <location>
        <begin position="1"/>
        <end position="78"/>
    </location>
</feature>
<keyword evidence="4 8" id="KW-0812">Transmembrane</keyword>
<dbReference type="GO" id="GO:0140021">
    <property type="term" value="P:mitochondrial ADP transmembrane transport"/>
    <property type="evidence" value="ECO:0007669"/>
    <property type="project" value="InterPro"/>
</dbReference>
<evidence type="ECO:0000256" key="8">
    <source>
        <dbReference type="PROSITE-ProRule" id="PRU00282"/>
    </source>
</evidence>
<evidence type="ECO:0000256" key="5">
    <source>
        <dbReference type="ARBA" id="ARBA00022737"/>
    </source>
</evidence>
<accession>A0A915NKJ5</accession>
<sequence>ASLIVSSLLCYPLDTVRRHLMMEAGQSKKLYKNQFECWKGILYNEGPRALYKGALTNSLRCTSGALILAVYYECSFRLISTTTTQHHDEDARMSIEFSPFSDLSYDEESNGEDD</sequence>
<comment type="subunit">
    <text evidence="10">Monomer.</text>
</comment>
<evidence type="ECO:0000256" key="2">
    <source>
        <dbReference type="ARBA" id="ARBA00006375"/>
    </source>
</evidence>
<keyword evidence="5" id="KW-0677">Repeat</keyword>
<keyword evidence="6" id="KW-1133">Transmembrane helix</keyword>
<evidence type="ECO:0000256" key="9">
    <source>
        <dbReference type="RuleBase" id="RU000488"/>
    </source>
</evidence>
<dbReference type="GO" id="GO:0005471">
    <property type="term" value="F:ATP:ADP antiporter activity"/>
    <property type="evidence" value="ECO:0007669"/>
    <property type="project" value="UniProtKB-UniRule"/>
</dbReference>
<dbReference type="SUPFAM" id="SSF103506">
    <property type="entry name" value="Mitochondrial carrier"/>
    <property type="match status" value="1"/>
</dbReference>
<dbReference type="GO" id="GO:0005743">
    <property type="term" value="C:mitochondrial inner membrane"/>
    <property type="evidence" value="ECO:0007669"/>
    <property type="project" value="InterPro"/>
</dbReference>
<keyword evidence="7 8" id="KW-0472">Membrane</keyword>
<name>A0A915NKJ5_9BILA</name>
<organism evidence="11 12">
    <name type="scientific">Meloidogyne floridensis</name>
    <dbReference type="NCBI Taxonomy" id="298350"/>
    <lineage>
        <taxon>Eukaryota</taxon>
        <taxon>Metazoa</taxon>
        <taxon>Ecdysozoa</taxon>
        <taxon>Nematoda</taxon>
        <taxon>Chromadorea</taxon>
        <taxon>Rhabditida</taxon>
        <taxon>Tylenchina</taxon>
        <taxon>Tylenchomorpha</taxon>
        <taxon>Tylenchoidea</taxon>
        <taxon>Meloidogynidae</taxon>
        <taxon>Meloidogyninae</taxon>
        <taxon>Meloidogyne</taxon>
    </lineage>
</organism>
<comment type="subcellular location">
    <subcellularLocation>
        <location evidence="1 10">Membrane</location>
        <topology evidence="1 10">Multi-pass membrane protein</topology>
    </subcellularLocation>
</comment>
<keyword evidence="11" id="KW-1185">Reference proteome</keyword>
<keyword evidence="3 9" id="KW-0813">Transport</keyword>
<evidence type="ECO:0000256" key="4">
    <source>
        <dbReference type="ARBA" id="ARBA00022692"/>
    </source>
</evidence>
<evidence type="ECO:0000256" key="10">
    <source>
        <dbReference type="RuleBase" id="RU368008"/>
    </source>
</evidence>
<dbReference type="WBParaSite" id="scf7180000417724.g1687">
    <property type="protein sequence ID" value="scf7180000417724.g1687"/>
    <property type="gene ID" value="scf7180000417724.g1687"/>
</dbReference>
<dbReference type="AlphaFoldDB" id="A0A915NKJ5"/>
<dbReference type="Pfam" id="PF00153">
    <property type="entry name" value="Mito_carr"/>
    <property type="match status" value="1"/>
</dbReference>
<reference evidence="12" key="1">
    <citation type="submission" date="2022-11" db="UniProtKB">
        <authorList>
            <consortium name="WormBaseParasite"/>
        </authorList>
    </citation>
    <scope>IDENTIFICATION</scope>
</reference>
<dbReference type="InterPro" id="IPR018108">
    <property type="entry name" value="MCP_transmembrane"/>
</dbReference>
<protein>
    <recommendedName>
        <fullName evidence="10">ADP/ATP translocase</fullName>
    </recommendedName>
    <alternativeName>
        <fullName evidence="10">ADP,ATP carrier protein</fullName>
    </alternativeName>
</protein>
<dbReference type="PANTHER" id="PTHR45635:SF16">
    <property type="entry name" value="ADP_ATP TRANSLOCASE"/>
    <property type="match status" value="1"/>
</dbReference>
<dbReference type="GO" id="GO:1990544">
    <property type="term" value="P:mitochondrial ATP transmembrane transport"/>
    <property type="evidence" value="ECO:0007669"/>
    <property type="project" value="InterPro"/>
</dbReference>
<dbReference type="Gene3D" id="1.50.40.10">
    <property type="entry name" value="Mitochondrial carrier domain"/>
    <property type="match status" value="1"/>
</dbReference>
<dbReference type="InterPro" id="IPR002113">
    <property type="entry name" value="ADT_euk_type"/>
</dbReference>
<dbReference type="InterPro" id="IPR023395">
    <property type="entry name" value="MCP_dom_sf"/>
</dbReference>